<gene>
    <name evidence="8" type="primary">HGT20_9</name>
    <name evidence="8" type="ORF">H4R20_006667</name>
</gene>
<feature type="transmembrane region" description="Helical" evidence="7">
    <location>
        <begin position="145"/>
        <end position="174"/>
    </location>
</feature>
<feature type="transmembrane region" description="Helical" evidence="7">
    <location>
        <begin position="115"/>
        <end position="133"/>
    </location>
</feature>
<proteinExistence type="predicted"/>
<dbReference type="AlphaFoldDB" id="A0A9W8HN70"/>
<feature type="compositionally biased region" description="Polar residues" evidence="6">
    <location>
        <begin position="1"/>
        <end position="13"/>
    </location>
</feature>
<sequence length="175" mass="18808">MACSGNSTNTERSPANEAGFEPDLVDECKATVQQEKPDTASEHLASANSMPNVGLIDIIRGRTPDVIWHPLFCTMFLMGFQQWSGAKGIVFYSTEIMVKVFHLDRSQIQHTPNSAQWVTIGLAGTGIAAVVAGMNLIDRLGRRRLLIISTSGMVVSCVLVVVGCVFGISVLAVIS</sequence>
<keyword evidence="2" id="KW-0813">Transport</keyword>
<feature type="non-terminal residue" evidence="8">
    <location>
        <position position="175"/>
    </location>
</feature>
<dbReference type="Pfam" id="PF00083">
    <property type="entry name" value="Sugar_tr"/>
    <property type="match status" value="1"/>
</dbReference>
<evidence type="ECO:0000256" key="6">
    <source>
        <dbReference type="SAM" id="MobiDB-lite"/>
    </source>
</evidence>
<evidence type="ECO:0000313" key="8">
    <source>
        <dbReference type="EMBL" id="KAJ2793038.1"/>
    </source>
</evidence>
<dbReference type="GO" id="GO:0016020">
    <property type="term" value="C:membrane"/>
    <property type="evidence" value="ECO:0007669"/>
    <property type="project" value="UniProtKB-SubCell"/>
</dbReference>
<dbReference type="InterPro" id="IPR036259">
    <property type="entry name" value="MFS_trans_sf"/>
</dbReference>
<dbReference type="OrthoDB" id="6612291at2759"/>
<dbReference type="InterPro" id="IPR005828">
    <property type="entry name" value="MFS_sugar_transport-like"/>
</dbReference>
<organism evidence="8 9">
    <name type="scientific">Coemansia guatemalensis</name>
    <dbReference type="NCBI Taxonomy" id="2761395"/>
    <lineage>
        <taxon>Eukaryota</taxon>
        <taxon>Fungi</taxon>
        <taxon>Fungi incertae sedis</taxon>
        <taxon>Zoopagomycota</taxon>
        <taxon>Kickxellomycotina</taxon>
        <taxon>Kickxellomycetes</taxon>
        <taxon>Kickxellales</taxon>
        <taxon>Kickxellaceae</taxon>
        <taxon>Coemansia</taxon>
    </lineage>
</organism>
<dbReference type="PANTHER" id="PTHR48020">
    <property type="entry name" value="PROTON MYO-INOSITOL COTRANSPORTER"/>
    <property type="match status" value="1"/>
</dbReference>
<dbReference type="Gene3D" id="1.20.1250.20">
    <property type="entry name" value="MFS general substrate transporter like domains"/>
    <property type="match status" value="1"/>
</dbReference>
<keyword evidence="3 7" id="KW-0812">Transmembrane</keyword>
<dbReference type="Proteomes" id="UP001140094">
    <property type="component" value="Unassembled WGS sequence"/>
</dbReference>
<keyword evidence="4 7" id="KW-1133">Transmembrane helix</keyword>
<keyword evidence="5 7" id="KW-0472">Membrane</keyword>
<keyword evidence="9" id="KW-1185">Reference proteome</keyword>
<protein>
    <submittedName>
        <fullName evidence="8">Bifunctional purine biosynthesis protein PurH</fullName>
    </submittedName>
</protein>
<reference evidence="8" key="1">
    <citation type="submission" date="2022-07" db="EMBL/GenBank/DDBJ databases">
        <title>Phylogenomic reconstructions and comparative analyses of Kickxellomycotina fungi.</title>
        <authorList>
            <person name="Reynolds N.K."/>
            <person name="Stajich J.E."/>
            <person name="Barry K."/>
            <person name="Grigoriev I.V."/>
            <person name="Crous P."/>
            <person name="Smith M.E."/>
        </authorList>
    </citation>
    <scope>NUCLEOTIDE SEQUENCE</scope>
    <source>
        <strain evidence="8">NRRL 1565</strain>
    </source>
</reference>
<evidence type="ECO:0000256" key="2">
    <source>
        <dbReference type="ARBA" id="ARBA00022448"/>
    </source>
</evidence>
<evidence type="ECO:0000256" key="1">
    <source>
        <dbReference type="ARBA" id="ARBA00004370"/>
    </source>
</evidence>
<evidence type="ECO:0000256" key="5">
    <source>
        <dbReference type="ARBA" id="ARBA00023136"/>
    </source>
</evidence>
<evidence type="ECO:0000256" key="4">
    <source>
        <dbReference type="ARBA" id="ARBA00022989"/>
    </source>
</evidence>
<dbReference type="SUPFAM" id="SSF103473">
    <property type="entry name" value="MFS general substrate transporter"/>
    <property type="match status" value="1"/>
</dbReference>
<evidence type="ECO:0000256" key="7">
    <source>
        <dbReference type="SAM" id="Phobius"/>
    </source>
</evidence>
<comment type="caution">
    <text evidence="8">The sequence shown here is derived from an EMBL/GenBank/DDBJ whole genome shotgun (WGS) entry which is preliminary data.</text>
</comment>
<evidence type="ECO:0000313" key="9">
    <source>
        <dbReference type="Proteomes" id="UP001140094"/>
    </source>
</evidence>
<evidence type="ECO:0000256" key="3">
    <source>
        <dbReference type="ARBA" id="ARBA00022692"/>
    </source>
</evidence>
<dbReference type="EMBL" id="JANBUO010003051">
    <property type="protein sequence ID" value="KAJ2793038.1"/>
    <property type="molecule type" value="Genomic_DNA"/>
</dbReference>
<dbReference type="PANTHER" id="PTHR48020:SF12">
    <property type="entry name" value="PROTON MYO-INOSITOL COTRANSPORTER"/>
    <property type="match status" value="1"/>
</dbReference>
<feature type="region of interest" description="Disordered" evidence="6">
    <location>
        <begin position="1"/>
        <end position="21"/>
    </location>
</feature>
<comment type="subcellular location">
    <subcellularLocation>
        <location evidence="1">Membrane</location>
    </subcellularLocation>
</comment>
<name>A0A9W8HN70_9FUNG</name>
<dbReference type="InterPro" id="IPR050814">
    <property type="entry name" value="Myo-inositol_Transporter"/>
</dbReference>
<dbReference type="GO" id="GO:0022857">
    <property type="term" value="F:transmembrane transporter activity"/>
    <property type="evidence" value="ECO:0007669"/>
    <property type="project" value="InterPro"/>
</dbReference>
<accession>A0A9W8HN70</accession>